<dbReference type="PROSITE" id="PS50943">
    <property type="entry name" value="HTH_CROC1"/>
    <property type="match status" value="1"/>
</dbReference>
<dbReference type="OrthoDB" id="9802051at2"/>
<dbReference type="PANTHER" id="PTHR33375">
    <property type="entry name" value="CHROMOSOME-PARTITIONING PROTEIN PARB-RELATED"/>
    <property type="match status" value="1"/>
</dbReference>
<dbReference type="Gene3D" id="3.90.1530.30">
    <property type="match status" value="1"/>
</dbReference>
<sequence>MARKFKVREASPFLTAQAGLMSKVETPFLNASKFNHTFEVALDKISADPSQPRKVFDPQELDQLAESFRIHGQLQPILLRPEPEKDGQWIIVAGERRWRAALQIGWPVLLAMEHTGDHESASLVENLLRVDLSAVDEARGLKKLMDHNNWSQSEMARQLGLSQPRVNRSLRILELPSEFLEKASELRIPVNTLVLISRESDSAMRKLLMQKAIDGELTVSAANQSRTTKGMAASPKNTQAPSFKWKENLNLSIKAIKRFSQKCEGLPHKSIVLSQDDRGALEAARATIDLLLSEGNPE</sequence>
<dbReference type="CDD" id="cd00093">
    <property type="entry name" value="HTH_XRE"/>
    <property type="match status" value="1"/>
</dbReference>
<dbReference type="SUPFAM" id="SSF110849">
    <property type="entry name" value="ParB/Sulfiredoxin"/>
    <property type="match status" value="1"/>
</dbReference>
<dbReference type="InterPro" id="IPR004437">
    <property type="entry name" value="ParB/RepB/Spo0J"/>
</dbReference>
<dbReference type="InterPro" id="IPR050336">
    <property type="entry name" value="Chromosome_partition/occlusion"/>
</dbReference>
<dbReference type="GO" id="GO:0003677">
    <property type="term" value="F:DNA binding"/>
    <property type="evidence" value="ECO:0007669"/>
    <property type="project" value="InterPro"/>
</dbReference>
<evidence type="ECO:0000256" key="2">
    <source>
        <dbReference type="ARBA" id="ARBA00022829"/>
    </source>
</evidence>
<dbReference type="InterPro" id="IPR036086">
    <property type="entry name" value="ParB/Sulfiredoxin_sf"/>
</dbReference>
<protein>
    <submittedName>
        <fullName evidence="4">ParB/RepB/Spo0J family partition protein</fullName>
    </submittedName>
</protein>
<comment type="caution">
    <text evidence="4">The sequence shown here is derived from an EMBL/GenBank/DDBJ whole genome shotgun (WGS) entry which is preliminary data.</text>
</comment>
<keyword evidence="5" id="KW-1185">Reference proteome</keyword>
<evidence type="ECO:0000313" key="4">
    <source>
        <dbReference type="EMBL" id="RFD21035.1"/>
    </source>
</evidence>
<keyword evidence="2" id="KW-0159">Chromosome partition</keyword>
<evidence type="ECO:0000313" key="5">
    <source>
        <dbReference type="Proteomes" id="UP000262371"/>
    </source>
</evidence>
<dbReference type="Gene3D" id="1.10.10.2830">
    <property type="match status" value="1"/>
</dbReference>
<dbReference type="InterPro" id="IPR003115">
    <property type="entry name" value="ParB_N"/>
</dbReference>
<reference evidence="4 5" key="1">
    <citation type="submission" date="2018-08" db="EMBL/GenBank/DDBJ databases">
        <title>Komagataeibacter sp. AV 382.</title>
        <authorList>
            <person name="Skraban J."/>
            <person name="Trcek J."/>
        </authorList>
    </citation>
    <scope>NUCLEOTIDE SEQUENCE [LARGE SCALE GENOMIC DNA]</scope>
    <source>
        <strain evidence="4 5">AV 382</strain>
    </source>
</reference>
<dbReference type="GO" id="GO:0007059">
    <property type="term" value="P:chromosome segregation"/>
    <property type="evidence" value="ECO:0007669"/>
    <property type="project" value="UniProtKB-KW"/>
</dbReference>
<accession>A0A371Z3J4</accession>
<comment type="similarity">
    <text evidence="1">Belongs to the ParB family.</text>
</comment>
<dbReference type="GO" id="GO:0005694">
    <property type="term" value="C:chromosome"/>
    <property type="evidence" value="ECO:0007669"/>
    <property type="project" value="TreeGrafter"/>
</dbReference>
<dbReference type="EMBL" id="QUWV01000025">
    <property type="protein sequence ID" value="RFD21035.1"/>
    <property type="molecule type" value="Genomic_DNA"/>
</dbReference>
<dbReference type="InterPro" id="IPR001387">
    <property type="entry name" value="Cro/C1-type_HTH"/>
</dbReference>
<evidence type="ECO:0000259" key="3">
    <source>
        <dbReference type="PROSITE" id="PS50943"/>
    </source>
</evidence>
<dbReference type="SMART" id="SM00470">
    <property type="entry name" value="ParB"/>
    <property type="match status" value="1"/>
</dbReference>
<dbReference type="RefSeq" id="WP_116702017.1">
    <property type="nucleotide sequence ID" value="NZ_QUWV01000025.1"/>
</dbReference>
<dbReference type="InterPro" id="IPR041468">
    <property type="entry name" value="HTH_ParB/Spo0J"/>
</dbReference>
<organism evidence="4 5">
    <name type="scientific">Komagataeibacter melaceti</name>
    <dbReference type="NCBI Taxonomy" id="2766577"/>
    <lineage>
        <taxon>Bacteria</taxon>
        <taxon>Pseudomonadati</taxon>
        <taxon>Pseudomonadota</taxon>
        <taxon>Alphaproteobacteria</taxon>
        <taxon>Acetobacterales</taxon>
        <taxon>Acetobacteraceae</taxon>
        <taxon>Komagataeibacter</taxon>
    </lineage>
</organism>
<proteinExistence type="inferred from homology"/>
<dbReference type="NCBIfam" id="TIGR00180">
    <property type="entry name" value="parB_part"/>
    <property type="match status" value="1"/>
</dbReference>
<feature type="domain" description="HTH cro/C1-type" evidence="3">
    <location>
        <begin position="141"/>
        <end position="168"/>
    </location>
</feature>
<evidence type="ECO:0000256" key="1">
    <source>
        <dbReference type="ARBA" id="ARBA00006295"/>
    </source>
</evidence>
<name>A0A371Z3J4_9PROT</name>
<dbReference type="PANTHER" id="PTHR33375:SF1">
    <property type="entry name" value="CHROMOSOME-PARTITIONING PROTEIN PARB-RELATED"/>
    <property type="match status" value="1"/>
</dbReference>
<dbReference type="AlphaFoldDB" id="A0A371Z3J4"/>
<gene>
    <name evidence="4" type="ORF">DY926_03030</name>
</gene>
<dbReference type="Proteomes" id="UP000262371">
    <property type="component" value="Unassembled WGS sequence"/>
</dbReference>
<dbReference type="Pfam" id="PF02195">
    <property type="entry name" value="ParB_N"/>
    <property type="match status" value="1"/>
</dbReference>
<dbReference type="Pfam" id="PF17762">
    <property type="entry name" value="HTH_ParB"/>
    <property type="match status" value="1"/>
</dbReference>